<evidence type="ECO:0000313" key="1">
    <source>
        <dbReference type="EMBL" id="KAG0438207.1"/>
    </source>
</evidence>
<reference evidence="1 2" key="1">
    <citation type="journal article" date="2020" name="Cell">
        <title>Large-Scale Comparative Analyses of Tick Genomes Elucidate Their Genetic Diversity and Vector Capacities.</title>
        <authorList>
            <consortium name="Tick Genome and Microbiome Consortium (TIGMIC)"/>
            <person name="Jia N."/>
            <person name="Wang J."/>
            <person name="Shi W."/>
            <person name="Du L."/>
            <person name="Sun Y."/>
            <person name="Zhan W."/>
            <person name="Jiang J.F."/>
            <person name="Wang Q."/>
            <person name="Zhang B."/>
            <person name="Ji P."/>
            <person name="Bell-Sakyi L."/>
            <person name="Cui X.M."/>
            <person name="Yuan T.T."/>
            <person name="Jiang B.G."/>
            <person name="Yang W.F."/>
            <person name="Lam T.T."/>
            <person name="Chang Q.C."/>
            <person name="Ding S.J."/>
            <person name="Wang X.J."/>
            <person name="Zhu J.G."/>
            <person name="Ruan X.D."/>
            <person name="Zhao L."/>
            <person name="Wei J.T."/>
            <person name="Ye R.Z."/>
            <person name="Que T.C."/>
            <person name="Du C.H."/>
            <person name="Zhou Y.H."/>
            <person name="Cheng J.X."/>
            <person name="Dai P.F."/>
            <person name="Guo W.B."/>
            <person name="Han X.H."/>
            <person name="Huang E.J."/>
            <person name="Li L.F."/>
            <person name="Wei W."/>
            <person name="Gao Y.C."/>
            <person name="Liu J.Z."/>
            <person name="Shao H.Z."/>
            <person name="Wang X."/>
            <person name="Wang C.C."/>
            <person name="Yang T.C."/>
            <person name="Huo Q.B."/>
            <person name="Li W."/>
            <person name="Chen H.Y."/>
            <person name="Chen S.E."/>
            <person name="Zhou L.G."/>
            <person name="Ni X.B."/>
            <person name="Tian J.H."/>
            <person name="Sheng Y."/>
            <person name="Liu T."/>
            <person name="Pan Y.S."/>
            <person name="Xia L.Y."/>
            <person name="Li J."/>
            <person name="Zhao F."/>
            <person name="Cao W.C."/>
        </authorList>
    </citation>
    <scope>NUCLEOTIDE SEQUENCE [LARGE SCALE GENOMIC DNA]</scope>
    <source>
        <strain evidence="1">Iper-2018</strain>
    </source>
</reference>
<sequence length="383" mass="42563">MNTTSQQDGTPPTYIVYVQAPPRTPTNFSDNLYEDVDDWLSQYERVAGSTDGGLSRAYRMFTSLWKAPHAPGSKTTKRRFCRGKTSRPSFDAPLPASSDLATMYKKDETVKRLVDEYEWRIHPVVNPDGYAYTHTIDRLWRKTRSVSKISGGCRGADANRNFDVGPFCGVGTSNDTCSEIYCGDNPFSEPETRALRDAVLAAQDRVSFYFSLHSYSLLWMFPYSYTTKNATNYQELEVSLKHLGQLETLITSAKRLVEVEAELPPCSLGARGCHVTTQTKTRSLINAQDLTHTDRRLLSLRSGRPQALADKVLEVASPTVSNIQAPLQAQQVTVGSSVPEPIGNRRCSDSVNQGILAHQVGAAKQGFLPVLPGVVWFWDKVRG</sequence>
<proteinExistence type="predicted"/>
<comment type="caution">
    <text evidence="1">The sequence shown here is derived from an EMBL/GenBank/DDBJ whole genome shotgun (WGS) entry which is preliminary data.</text>
</comment>
<evidence type="ECO:0000313" key="2">
    <source>
        <dbReference type="Proteomes" id="UP000805193"/>
    </source>
</evidence>
<name>A0AC60QQ66_IXOPE</name>
<keyword evidence="2" id="KW-1185">Reference proteome</keyword>
<dbReference type="EMBL" id="JABSTQ010005954">
    <property type="protein sequence ID" value="KAG0438207.1"/>
    <property type="molecule type" value="Genomic_DNA"/>
</dbReference>
<dbReference type="Proteomes" id="UP000805193">
    <property type="component" value="Unassembled WGS sequence"/>
</dbReference>
<organism evidence="1 2">
    <name type="scientific">Ixodes persulcatus</name>
    <name type="common">Taiga tick</name>
    <dbReference type="NCBI Taxonomy" id="34615"/>
    <lineage>
        <taxon>Eukaryota</taxon>
        <taxon>Metazoa</taxon>
        <taxon>Ecdysozoa</taxon>
        <taxon>Arthropoda</taxon>
        <taxon>Chelicerata</taxon>
        <taxon>Arachnida</taxon>
        <taxon>Acari</taxon>
        <taxon>Parasitiformes</taxon>
        <taxon>Ixodida</taxon>
        <taxon>Ixodoidea</taxon>
        <taxon>Ixodidae</taxon>
        <taxon>Ixodinae</taxon>
        <taxon>Ixodes</taxon>
    </lineage>
</organism>
<protein>
    <submittedName>
        <fullName evidence="1">Uncharacterized protein</fullName>
    </submittedName>
</protein>
<accession>A0AC60QQ66</accession>
<gene>
    <name evidence="1" type="ORF">HPB47_017107</name>
</gene>